<dbReference type="GO" id="GO:0008236">
    <property type="term" value="F:serine-type peptidase activity"/>
    <property type="evidence" value="ECO:0007669"/>
    <property type="project" value="UniProtKB-KW"/>
</dbReference>
<keyword evidence="5" id="KW-0472">Membrane</keyword>
<evidence type="ECO:0000313" key="7">
    <source>
        <dbReference type="EMBL" id="GAG96229.1"/>
    </source>
</evidence>
<dbReference type="CDD" id="cd07023">
    <property type="entry name" value="S49_Sppa_N_C"/>
    <property type="match status" value="1"/>
</dbReference>
<dbReference type="InterPro" id="IPR002142">
    <property type="entry name" value="Peptidase_S49"/>
</dbReference>
<feature type="transmembrane region" description="Helical" evidence="5">
    <location>
        <begin position="12"/>
        <end position="36"/>
    </location>
</feature>
<evidence type="ECO:0000256" key="2">
    <source>
        <dbReference type="ARBA" id="ARBA00022670"/>
    </source>
</evidence>
<sequence>MKERKRKKKVWLWVILSIFFVLLVIIWGIFLVYSLIGGGVGYIPTGESIALIRIEGVISDSQSSSLLYGEGTEPEKIIHQLHKAEEDPNIKAIVFRINSPGGTAAASQEIYREIMRIKKPIISSVGDICASGAYYIASATDWIVANEASSVGSIGVIMQFPNYQGLYEKLGIKTETFTK</sequence>
<dbReference type="PANTHER" id="PTHR42987:SF4">
    <property type="entry name" value="PROTEASE SOHB-RELATED"/>
    <property type="match status" value="1"/>
</dbReference>
<dbReference type="Pfam" id="PF01343">
    <property type="entry name" value="Peptidase_S49"/>
    <property type="match status" value="1"/>
</dbReference>
<comment type="similarity">
    <text evidence="1">Belongs to the peptidase S49 family.</text>
</comment>
<dbReference type="PANTHER" id="PTHR42987">
    <property type="entry name" value="PEPTIDASE S49"/>
    <property type="match status" value="1"/>
</dbReference>
<dbReference type="InterPro" id="IPR047272">
    <property type="entry name" value="S49_SppA_C"/>
</dbReference>
<keyword evidence="5" id="KW-1133">Transmembrane helix</keyword>
<keyword evidence="2" id="KW-0645">Protease</keyword>
<evidence type="ECO:0000256" key="1">
    <source>
        <dbReference type="ARBA" id="ARBA00008683"/>
    </source>
</evidence>
<dbReference type="SUPFAM" id="SSF52096">
    <property type="entry name" value="ClpP/crotonase"/>
    <property type="match status" value="1"/>
</dbReference>
<reference evidence="7" key="1">
    <citation type="journal article" date="2014" name="Front. Microbiol.">
        <title>High frequency of phylogenetically diverse reductive dehalogenase-homologous genes in deep subseafloor sedimentary metagenomes.</title>
        <authorList>
            <person name="Kawai M."/>
            <person name="Futagami T."/>
            <person name="Toyoda A."/>
            <person name="Takaki Y."/>
            <person name="Nishi S."/>
            <person name="Hori S."/>
            <person name="Arai W."/>
            <person name="Tsubouchi T."/>
            <person name="Morono Y."/>
            <person name="Uchiyama I."/>
            <person name="Ito T."/>
            <person name="Fujiyama A."/>
            <person name="Inagaki F."/>
            <person name="Takami H."/>
        </authorList>
    </citation>
    <scope>NUCLEOTIDE SEQUENCE</scope>
    <source>
        <strain evidence="7">Expedition CK06-06</strain>
    </source>
</reference>
<dbReference type="EMBL" id="BART01026384">
    <property type="protein sequence ID" value="GAG96229.1"/>
    <property type="molecule type" value="Genomic_DNA"/>
</dbReference>
<keyword evidence="5" id="KW-0812">Transmembrane</keyword>
<dbReference type="GO" id="GO:0006508">
    <property type="term" value="P:proteolysis"/>
    <property type="evidence" value="ECO:0007669"/>
    <property type="project" value="UniProtKB-KW"/>
</dbReference>
<feature type="domain" description="Peptidase S49" evidence="6">
    <location>
        <begin position="116"/>
        <end position="178"/>
    </location>
</feature>
<keyword evidence="4" id="KW-0720">Serine protease</keyword>
<evidence type="ECO:0000256" key="5">
    <source>
        <dbReference type="SAM" id="Phobius"/>
    </source>
</evidence>
<gene>
    <name evidence="7" type="ORF">S01H4_47076</name>
</gene>
<organism evidence="7">
    <name type="scientific">marine sediment metagenome</name>
    <dbReference type="NCBI Taxonomy" id="412755"/>
    <lineage>
        <taxon>unclassified sequences</taxon>
        <taxon>metagenomes</taxon>
        <taxon>ecological metagenomes</taxon>
    </lineage>
</organism>
<dbReference type="AlphaFoldDB" id="X1BJZ3"/>
<comment type="caution">
    <text evidence="7">The sequence shown here is derived from an EMBL/GenBank/DDBJ whole genome shotgun (WGS) entry which is preliminary data.</text>
</comment>
<feature type="non-terminal residue" evidence="7">
    <location>
        <position position="179"/>
    </location>
</feature>
<dbReference type="InterPro" id="IPR029045">
    <property type="entry name" value="ClpP/crotonase-like_dom_sf"/>
</dbReference>
<name>X1BJZ3_9ZZZZ</name>
<keyword evidence="3" id="KW-0378">Hydrolase</keyword>
<dbReference type="Gene3D" id="3.90.226.10">
    <property type="entry name" value="2-enoyl-CoA Hydratase, Chain A, domain 1"/>
    <property type="match status" value="1"/>
</dbReference>
<evidence type="ECO:0000256" key="3">
    <source>
        <dbReference type="ARBA" id="ARBA00022801"/>
    </source>
</evidence>
<evidence type="ECO:0000259" key="6">
    <source>
        <dbReference type="Pfam" id="PF01343"/>
    </source>
</evidence>
<proteinExistence type="inferred from homology"/>
<accession>X1BJZ3</accession>
<evidence type="ECO:0000256" key="4">
    <source>
        <dbReference type="ARBA" id="ARBA00022825"/>
    </source>
</evidence>
<protein>
    <recommendedName>
        <fullName evidence="6">Peptidase S49 domain-containing protein</fullName>
    </recommendedName>
</protein>